<proteinExistence type="predicted"/>
<gene>
    <name evidence="2" type="primary">LOC110792765</name>
</gene>
<reference evidence="1" key="1">
    <citation type="journal article" date="2021" name="Nat. Commun.">
        <title>Genomic analyses provide insights into spinach domestication and the genetic basis of agronomic traits.</title>
        <authorList>
            <person name="Cai X."/>
            <person name="Sun X."/>
            <person name="Xu C."/>
            <person name="Sun H."/>
            <person name="Wang X."/>
            <person name="Ge C."/>
            <person name="Zhang Z."/>
            <person name="Wang Q."/>
            <person name="Fei Z."/>
            <person name="Jiao C."/>
            <person name="Wang Q."/>
        </authorList>
    </citation>
    <scope>NUCLEOTIDE SEQUENCE [LARGE SCALE GENOMIC DNA]</scope>
    <source>
        <strain evidence="1">cv. Varoflay</strain>
    </source>
</reference>
<dbReference type="RefSeq" id="XP_021853280.1">
    <property type="nucleotide sequence ID" value="XM_021997588.2"/>
</dbReference>
<dbReference type="KEGG" id="soe:110792765"/>
<dbReference type="Proteomes" id="UP000813463">
    <property type="component" value="Chromosome 6"/>
</dbReference>
<dbReference type="GeneID" id="110792765"/>
<evidence type="ECO:0000313" key="1">
    <source>
        <dbReference type="Proteomes" id="UP000813463"/>
    </source>
</evidence>
<sequence>MANPFGQVVDNDKLDEMPRYVDEPKSQEDRAREAMNLMNEYDKNGKARKYVEGVKVDYGNGVTTLCMVYNATGETLYYSTSRDWYGFIGRTPYPFEIGNGQWASFLHVKKTSASSGSEAALVFRGMNRNGQSRDFLVAWSSPWSAFYTNKAYSDVGVVGSFNGSWSTVYNNLQNKGGYTQETNKDGVNIEVSTATGTSPLFIARIKTPFSP</sequence>
<dbReference type="PANTHER" id="PTHR36482:SF7">
    <property type="entry name" value="OS04G0308500 PROTEIN"/>
    <property type="match status" value="1"/>
</dbReference>
<protein>
    <submittedName>
        <fullName evidence="2">23 kDa jasmonate-induced protein-like</fullName>
    </submittedName>
</protein>
<keyword evidence="1" id="KW-1185">Reference proteome</keyword>
<dbReference type="PANTHER" id="PTHR36482">
    <property type="entry name" value="OSJNBA0024J22.15 PROTEIN"/>
    <property type="match status" value="1"/>
</dbReference>
<evidence type="ECO:0000313" key="2">
    <source>
        <dbReference type="RefSeq" id="XP_021853280.1"/>
    </source>
</evidence>
<organism evidence="1 2">
    <name type="scientific">Spinacia oleracea</name>
    <name type="common">Spinach</name>
    <dbReference type="NCBI Taxonomy" id="3562"/>
    <lineage>
        <taxon>Eukaryota</taxon>
        <taxon>Viridiplantae</taxon>
        <taxon>Streptophyta</taxon>
        <taxon>Embryophyta</taxon>
        <taxon>Tracheophyta</taxon>
        <taxon>Spermatophyta</taxon>
        <taxon>Magnoliopsida</taxon>
        <taxon>eudicotyledons</taxon>
        <taxon>Gunneridae</taxon>
        <taxon>Pentapetalae</taxon>
        <taxon>Caryophyllales</taxon>
        <taxon>Chenopodiaceae</taxon>
        <taxon>Chenopodioideae</taxon>
        <taxon>Anserineae</taxon>
        <taxon>Spinacia</taxon>
    </lineage>
</organism>
<dbReference type="InterPro" id="IPR049065">
    <property type="entry name" value="Nakanori"/>
</dbReference>
<dbReference type="AlphaFoldDB" id="A0A9R0IRK5"/>
<reference evidence="2" key="2">
    <citation type="submission" date="2025-08" db="UniProtKB">
        <authorList>
            <consortium name="RefSeq"/>
        </authorList>
    </citation>
    <scope>IDENTIFICATION</scope>
    <source>
        <tissue evidence="2">Leaf</tissue>
    </source>
</reference>
<dbReference type="Pfam" id="PF21230">
    <property type="entry name" value="Nakanori"/>
    <property type="match status" value="1"/>
</dbReference>
<name>A0A9R0IRK5_SPIOL</name>
<dbReference type="OrthoDB" id="2617878at2759"/>
<accession>A0A9R0IRK5</accession>
<dbReference type="InterPro" id="IPR053085">
    <property type="entry name" value="Jasmonate-induced_protein"/>
</dbReference>